<reference evidence="3 4" key="2">
    <citation type="submission" date="2015-05" db="EMBL/GenBank/DDBJ databases">
        <authorList>
            <person name="Morales-Cruz A."/>
            <person name="Amrine K.C."/>
            <person name="Cantu D."/>
        </authorList>
    </citation>
    <scope>NUCLEOTIDE SEQUENCE [LARGE SCALE GENOMIC DNA]</scope>
    <source>
        <strain evidence="3">UCRPC4</strain>
    </source>
</reference>
<proteinExistence type="predicted"/>
<dbReference type="Pfam" id="PF24476">
    <property type="entry name" value="DUF7580"/>
    <property type="match status" value="1"/>
</dbReference>
<keyword evidence="1" id="KW-0732">Signal</keyword>
<feature type="domain" description="DUF7580" evidence="2">
    <location>
        <begin position="380"/>
        <end position="625"/>
    </location>
</feature>
<sequence length="633" mass="71753">MSGVEIAGVALAVFPLVVKSIATYAQGIETIALLRKRRRAFEMYKEALEVQQTFFMDTIEGLFVGIIDAADLSTLLGNPLGKDWQAPKYEQRLRVRLGRSYNAYCSHCKDIRTSLRYFEEKLRGSGELPSVGSANQWPWMDFLMEPQNIQERIQQAKLVLVRSVYDEHMNRIRSANRELRDIVEINIKLEPARRQRRIPATLLRFAHVRRRARSLHNVLVEGRCTKCIDQARYISSIQLDPNEINWIAHLERLHRVSRALYDSKFNIWMSVSTMDVQPMSASDKLHWRELEVGQVDEEVFVPTASINHCADPTVSSTISLKELPQEPPGSLSRMTKDKGTKKVSFQFAATSAAAVATTFGPFNTPSPVKKANAKNAACITISDLCQAIQTHSQAAGSLEHIELGLLKDDTEQSIHHQFVLTNQPEKVTELCSLKSVLRHQNAFFLDRRDRLRIAAALAISLLKFEGSWLKSDWRSEDIFFMQDDLQNHSIEDTETPFPYLSWHIPKETLADLSNATVGLSLNDKAGIIDNKPLFCLGLALIELCFGKSLEDLRKQEDVVQGNDFLTAYQTATRLISKVYGENGPDYRDVVRCCIKCPYNVSNPSLDNEEFQKIVLETIVLPLIKLAREFDQVG</sequence>
<evidence type="ECO:0000259" key="2">
    <source>
        <dbReference type="Pfam" id="PF24476"/>
    </source>
</evidence>
<organism evidence="3 4">
    <name type="scientific">Phaeomoniella chlamydospora</name>
    <name type="common">Phaeoacremonium chlamydosporum</name>
    <dbReference type="NCBI Taxonomy" id="158046"/>
    <lineage>
        <taxon>Eukaryota</taxon>
        <taxon>Fungi</taxon>
        <taxon>Dikarya</taxon>
        <taxon>Ascomycota</taxon>
        <taxon>Pezizomycotina</taxon>
        <taxon>Eurotiomycetes</taxon>
        <taxon>Chaetothyriomycetidae</taxon>
        <taxon>Phaeomoniellales</taxon>
        <taxon>Phaeomoniellaceae</taxon>
        <taxon>Phaeomoniella</taxon>
    </lineage>
</organism>
<dbReference type="InterPro" id="IPR056002">
    <property type="entry name" value="DUF7580"/>
</dbReference>
<gene>
    <name evidence="3" type="ORF">UCRPC4_g00578</name>
</gene>
<dbReference type="AlphaFoldDB" id="A0A0G2F2B2"/>
<reference evidence="3 4" key="1">
    <citation type="submission" date="2015-05" db="EMBL/GenBank/DDBJ databases">
        <title>Distinctive expansion of gene families associated with plant cell wall degradation and secondary metabolism in the genomes of grapevine trunk pathogens.</title>
        <authorList>
            <person name="Lawrence D.P."/>
            <person name="Travadon R."/>
            <person name="Rolshausen P.E."/>
            <person name="Baumgartner K."/>
        </authorList>
    </citation>
    <scope>NUCLEOTIDE SEQUENCE [LARGE SCALE GENOMIC DNA]</scope>
    <source>
        <strain evidence="3">UCRPC4</strain>
    </source>
</reference>
<protein>
    <recommendedName>
        <fullName evidence="2">DUF7580 domain-containing protein</fullName>
    </recommendedName>
</protein>
<evidence type="ECO:0000313" key="4">
    <source>
        <dbReference type="Proteomes" id="UP000053317"/>
    </source>
</evidence>
<feature type="signal peptide" evidence="1">
    <location>
        <begin position="1"/>
        <end position="27"/>
    </location>
</feature>
<feature type="chain" id="PRO_5002543714" description="DUF7580 domain-containing protein" evidence="1">
    <location>
        <begin position="28"/>
        <end position="633"/>
    </location>
</feature>
<dbReference type="Proteomes" id="UP000053317">
    <property type="component" value="Unassembled WGS sequence"/>
</dbReference>
<name>A0A0G2F2B2_PHACM</name>
<keyword evidence="4" id="KW-1185">Reference proteome</keyword>
<accession>A0A0G2F2B2</accession>
<dbReference type="EMBL" id="LCWF01000013">
    <property type="protein sequence ID" value="KKY28411.1"/>
    <property type="molecule type" value="Genomic_DNA"/>
</dbReference>
<evidence type="ECO:0000256" key="1">
    <source>
        <dbReference type="SAM" id="SignalP"/>
    </source>
</evidence>
<comment type="caution">
    <text evidence="3">The sequence shown here is derived from an EMBL/GenBank/DDBJ whole genome shotgun (WGS) entry which is preliminary data.</text>
</comment>
<dbReference type="PANTHER" id="PTHR35186:SF4">
    <property type="entry name" value="PRION-INHIBITION AND PROPAGATION HELO DOMAIN-CONTAINING PROTEIN"/>
    <property type="match status" value="1"/>
</dbReference>
<evidence type="ECO:0000313" key="3">
    <source>
        <dbReference type="EMBL" id="KKY28411.1"/>
    </source>
</evidence>
<dbReference type="PANTHER" id="PTHR35186">
    <property type="entry name" value="ANK_REP_REGION DOMAIN-CONTAINING PROTEIN"/>
    <property type="match status" value="1"/>
</dbReference>
<dbReference type="OrthoDB" id="3565018at2759"/>